<dbReference type="Proteomes" id="UP000050525">
    <property type="component" value="Unassembled WGS sequence"/>
</dbReference>
<name>A0A151MHQ9_ALLMI</name>
<gene>
    <name evidence="1" type="ORF">Y1Q_0004655</name>
</gene>
<evidence type="ECO:0000313" key="1">
    <source>
        <dbReference type="EMBL" id="KYO24076.1"/>
    </source>
</evidence>
<keyword evidence="2" id="KW-1185">Reference proteome</keyword>
<reference evidence="1 2" key="1">
    <citation type="journal article" date="2012" name="Genome Biol.">
        <title>Sequencing three crocodilian genomes to illuminate the evolution of archosaurs and amniotes.</title>
        <authorList>
            <person name="St John J.A."/>
            <person name="Braun E.L."/>
            <person name="Isberg S.R."/>
            <person name="Miles L.G."/>
            <person name="Chong A.Y."/>
            <person name="Gongora J."/>
            <person name="Dalzell P."/>
            <person name="Moran C."/>
            <person name="Bed'hom B."/>
            <person name="Abzhanov A."/>
            <person name="Burgess S.C."/>
            <person name="Cooksey A.M."/>
            <person name="Castoe T.A."/>
            <person name="Crawford N.G."/>
            <person name="Densmore L.D."/>
            <person name="Drew J.C."/>
            <person name="Edwards S.V."/>
            <person name="Faircloth B.C."/>
            <person name="Fujita M.K."/>
            <person name="Greenwold M.J."/>
            <person name="Hoffmann F.G."/>
            <person name="Howard J.M."/>
            <person name="Iguchi T."/>
            <person name="Janes D.E."/>
            <person name="Khan S.Y."/>
            <person name="Kohno S."/>
            <person name="de Koning A.J."/>
            <person name="Lance S.L."/>
            <person name="McCarthy F.M."/>
            <person name="McCormack J.E."/>
            <person name="Merchant M.E."/>
            <person name="Peterson D.G."/>
            <person name="Pollock D.D."/>
            <person name="Pourmand N."/>
            <person name="Raney B.J."/>
            <person name="Roessler K.A."/>
            <person name="Sanford J.R."/>
            <person name="Sawyer R.H."/>
            <person name="Schmidt C.J."/>
            <person name="Triplett E.W."/>
            <person name="Tuberville T.D."/>
            <person name="Venegas-Anaya M."/>
            <person name="Howard J.T."/>
            <person name="Jarvis E.D."/>
            <person name="Guillette L.J.Jr."/>
            <person name="Glenn T.C."/>
            <person name="Green R.E."/>
            <person name="Ray D.A."/>
        </authorList>
    </citation>
    <scope>NUCLEOTIDE SEQUENCE [LARGE SCALE GENOMIC DNA]</scope>
    <source>
        <strain evidence="1">KSC_2009_1</strain>
    </source>
</reference>
<proteinExistence type="predicted"/>
<organism evidence="1 2">
    <name type="scientific">Alligator mississippiensis</name>
    <name type="common">American alligator</name>
    <dbReference type="NCBI Taxonomy" id="8496"/>
    <lineage>
        <taxon>Eukaryota</taxon>
        <taxon>Metazoa</taxon>
        <taxon>Chordata</taxon>
        <taxon>Craniata</taxon>
        <taxon>Vertebrata</taxon>
        <taxon>Euteleostomi</taxon>
        <taxon>Archelosauria</taxon>
        <taxon>Archosauria</taxon>
        <taxon>Crocodylia</taxon>
        <taxon>Alligatoridae</taxon>
        <taxon>Alligatorinae</taxon>
        <taxon>Alligator</taxon>
    </lineage>
</organism>
<comment type="caution">
    <text evidence="1">The sequence shown here is derived from an EMBL/GenBank/DDBJ whole genome shotgun (WGS) entry which is preliminary data.</text>
</comment>
<dbReference type="AlphaFoldDB" id="A0A151MHQ9"/>
<evidence type="ECO:0000313" key="2">
    <source>
        <dbReference type="Proteomes" id="UP000050525"/>
    </source>
</evidence>
<dbReference type="EMBL" id="AKHW03006155">
    <property type="protein sequence ID" value="KYO24076.1"/>
    <property type="molecule type" value="Genomic_DNA"/>
</dbReference>
<protein>
    <submittedName>
        <fullName evidence="1">Uncharacterized protein</fullName>
    </submittedName>
</protein>
<sequence>MSFFYQMVSIYAEEVPASCEVLRHPIGQSWDGHLIDGSLLRIIGGDLIDKYGLALKCIRALIQSSIVSAPEGHCKLGEKKQGKGLVISRILRM</sequence>
<accession>A0A151MHQ9</accession>